<proteinExistence type="predicted"/>
<protein>
    <submittedName>
        <fullName evidence="1">Uncharacterized protein</fullName>
    </submittedName>
</protein>
<evidence type="ECO:0000313" key="2">
    <source>
        <dbReference type="Proteomes" id="UP000204225"/>
    </source>
</evidence>
<accession>A0AC59EWX9</accession>
<evidence type="ECO:0000313" key="1">
    <source>
        <dbReference type="EMBL" id="AGM15452.1"/>
    </source>
</evidence>
<keyword evidence="2" id="KW-1185">Reference proteome</keyword>
<reference evidence="1 2" key="1">
    <citation type="journal article" date="2013" name="Proc. Natl. Acad. Sci. U.S.A.">
        <title>Genome of Phaeocystis globosa virus PgV-16T highlights the common ancestry of the largest known DNA viruses infecting eukaryotes.</title>
        <authorList>
            <person name="Santini S."/>
            <person name="Jeudy S."/>
            <person name="Bartoli J."/>
            <person name="Poirot O."/>
            <person name="Lescot M."/>
            <person name="Abergel C."/>
            <person name="Barbe V."/>
            <person name="Wommack K.E."/>
            <person name="Noordeloos A.A."/>
            <person name="Brussaard C.P."/>
            <person name="Claverie J.M."/>
        </authorList>
    </citation>
    <scope>NUCLEOTIDE SEQUENCE [LARGE SCALE GENOMIC DNA]</scope>
    <source>
        <strain evidence="1 2">16T</strain>
    </source>
</reference>
<name>A0AC59EWX9_9VIRU</name>
<dbReference type="EMBL" id="KC662249">
    <property type="protein sequence ID" value="AGM15452.1"/>
    <property type="molecule type" value="Genomic_DNA"/>
</dbReference>
<gene>
    <name evidence="1" type="ORF">PGCG_00140</name>
</gene>
<organism evidence="1 2">
    <name type="scientific">Phaeocystis globosa virus PgV-16T</name>
    <dbReference type="NCBI Taxonomy" id="3071227"/>
    <lineage>
        <taxon>Viruses</taxon>
        <taxon>Varidnaviria</taxon>
        <taxon>Bamfordvirae</taxon>
        <taxon>Nucleocytoviricota</taxon>
        <taxon>Megaviricetes</taxon>
        <taxon>Imitervirales</taxon>
        <taxon>Mesomimiviridae</taxon>
        <taxon>Tethysvirus</taxon>
        <taxon>Tethysvirus hollandense</taxon>
    </lineage>
</organism>
<dbReference type="Proteomes" id="UP000204225">
    <property type="component" value="Segment"/>
</dbReference>
<sequence length="178" mass="21705">MIRISIYKKIENKNKNNHICVKTNIMMLEFMFVKLMEFLGRRRIINDREDDEPYLERYYVFLKDRKCFPFNIFIHKFLKSDPDDLHDHPWEFRTFILAGGYWEHTDDGVFWRSPGTYRYAPAHTYHRVELDKDIPYCWTLFIPSVARTDWGFRTKNGWLQNEEYFKMKRAAKAAKNNA</sequence>